<dbReference type="NCBIfam" id="NF040588">
    <property type="entry name" value="FxsC_Nterm"/>
    <property type="match status" value="1"/>
</dbReference>
<protein>
    <submittedName>
        <fullName evidence="2">TIR domain-containing protein</fullName>
    </submittedName>
</protein>
<evidence type="ECO:0000313" key="2">
    <source>
        <dbReference type="EMBL" id="MQT01278.1"/>
    </source>
</evidence>
<comment type="caution">
    <text evidence="2">The sequence shown here is derived from an EMBL/GenBank/DDBJ whole genome shotgun (WGS) entry which is preliminary data.</text>
</comment>
<gene>
    <name evidence="2" type="ORF">FF041_13910</name>
</gene>
<dbReference type="AlphaFoldDB" id="A0A646KGL8"/>
<evidence type="ECO:0000313" key="3">
    <source>
        <dbReference type="Proteomes" id="UP000419138"/>
    </source>
</evidence>
<dbReference type="SUPFAM" id="SSF52200">
    <property type="entry name" value="Toll/Interleukin receptor TIR domain"/>
    <property type="match status" value="1"/>
</dbReference>
<reference evidence="2 3" key="1">
    <citation type="submission" date="2019-05" db="EMBL/GenBank/DDBJ databases">
        <title>Comparative genomics and metabolomics analyses of clavulanic acid producing Streptomyces species provides insight into specialized metabolism and evolution of beta-lactam biosynthetic gene clusters.</title>
        <authorList>
            <person name="Moore M.A."/>
            <person name="Cruz-Morales P."/>
            <person name="Barona Gomez F."/>
            <person name="Kapil T."/>
        </authorList>
    </citation>
    <scope>NUCLEOTIDE SEQUENCE [LARGE SCALE GENOMIC DNA]</scope>
    <source>
        <strain evidence="2 3">NRRL 5741</strain>
    </source>
</reference>
<dbReference type="EMBL" id="VCLA01000119">
    <property type="protein sequence ID" value="MQT01278.1"/>
    <property type="molecule type" value="Genomic_DNA"/>
</dbReference>
<feature type="domain" description="TIR" evidence="1">
    <location>
        <begin position="66"/>
        <end position="136"/>
    </location>
</feature>
<evidence type="ECO:0000259" key="1">
    <source>
        <dbReference type="Pfam" id="PF13676"/>
    </source>
</evidence>
<dbReference type="GO" id="GO:0007165">
    <property type="term" value="P:signal transduction"/>
    <property type="evidence" value="ECO:0007669"/>
    <property type="project" value="InterPro"/>
</dbReference>
<name>A0A646KGL8_STRJU</name>
<keyword evidence="3" id="KW-1185">Reference proteome</keyword>
<organism evidence="2 3">
    <name type="scientific">Streptomyces jumonjinensis</name>
    <dbReference type="NCBI Taxonomy" id="1945"/>
    <lineage>
        <taxon>Bacteria</taxon>
        <taxon>Bacillati</taxon>
        <taxon>Actinomycetota</taxon>
        <taxon>Actinomycetes</taxon>
        <taxon>Kitasatosporales</taxon>
        <taxon>Streptomycetaceae</taxon>
        <taxon>Streptomyces</taxon>
    </lineage>
</organism>
<dbReference type="Proteomes" id="UP000419138">
    <property type="component" value="Unassembled WGS sequence"/>
</dbReference>
<dbReference type="Pfam" id="PF13676">
    <property type="entry name" value="TIR_2"/>
    <property type="match status" value="1"/>
</dbReference>
<dbReference type="OrthoDB" id="9150238at2"/>
<dbReference type="Gene3D" id="3.40.50.10140">
    <property type="entry name" value="Toll/interleukin-1 receptor homology (TIR) domain"/>
    <property type="match status" value="1"/>
</dbReference>
<dbReference type="InterPro" id="IPR047603">
    <property type="entry name" value="FxsC_N"/>
</dbReference>
<dbReference type="InterPro" id="IPR000157">
    <property type="entry name" value="TIR_dom"/>
</dbReference>
<dbReference type="InterPro" id="IPR035897">
    <property type="entry name" value="Toll_tir_struct_dom_sf"/>
</dbReference>
<dbReference type="RefSeq" id="WP_153523112.1">
    <property type="nucleotide sequence ID" value="NZ_JBEPDZ010000020.1"/>
</dbReference>
<accession>A0A646KGL8</accession>
<proteinExistence type="predicted"/>
<sequence length="217" mass="24995">MTHPFASSQAPISRDPYFFLSYARIPSTEEERSREHPDQDLVDFHRELCRHIMQLTDHDGSEAPGFLDRSMGIGADWERNLKTALATCQVFVPVYTKRYFSREWCGKEWDAFARRQARQHLTRPYTVNAIVPVLWLSPGHLNLPPVAEAVQYIHPDLGTSYLKMGLYGLREAGYAIQYRRAVWGIAQTIVKVAQQARLDPCDPELFDDLRNVFEEGP</sequence>